<dbReference type="Gene3D" id="3.10.590.10">
    <property type="entry name" value="ph1033 like domains"/>
    <property type="match status" value="1"/>
</dbReference>
<proteinExistence type="inferred from homology"/>
<dbReference type="Proteomes" id="UP000254554">
    <property type="component" value="Unassembled WGS sequence"/>
</dbReference>
<dbReference type="InterPro" id="IPR022996">
    <property type="entry name" value="UPF0310"/>
</dbReference>
<dbReference type="SUPFAM" id="SSF55136">
    <property type="entry name" value="Probable bacterial effector-binding domain"/>
    <property type="match status" value="1"/>
</dbReference>
<gene>
    <name evidence="3" type="ORF">NCTC11370_01477</name>
</gene>
<dbReference type="InterPro" id="IPR011256">
    <property type="entry name" value="Reg_factor_effector_dom_sf"/>
</dbReference>
<evidence type="ECO:0000313" key="3">
    <source>
        <dbReference type="EMBL" id="STO21410.1"/>
    </source>
</evidence>
<dbReference type="AlphaFoldDB" id="A0A377GAB0"/>
<dbReference type="SUPFAM" id="SSF88697">
    <property type="entry name" value="PUA domain-like"/>
    <property type="match status" value="1"/>
</dbReference>
<feature type="domain" description="AraC effector-binding" evidence="2">
    <location>
        <begin position="151"/>
        <end position="300"/>
    </location>
</feature>
<dbReference type="CDD" id="cd21132">
    <property type="entry name" value="EVE-like"/>
    <property type="match status" value="1"/>
</dbReference>
<dbReference type="NCBIfam" id="NF002616">
    <property type="entry name" value="PRK02268.1-2"/>
    <property type="match status" value="1"/>
</dbReference>
<dbReference type="InterPro" id="IPR015947">
    <property type="entry name" value="PUA-like_sf"/>
</dbReference>
<dbReference type="InterPro" id="IPR010499">
    <property type="entry name" value="AraC_E-bd"/>
</dbReference>
<dbReference type="InterPro" id="IPR053182">
    <property type="entry name" value="YobU-like_regulator"/>
</dbReference>
<dbReference type="InterPro" id="IPR029441">
    <property type="entry name" value="Cass2"/>
</dbReference>
<evidence type="ECO:0000313" key="4">
    <source>
        <dbReference type="Proteomes" id="UP000254554"/>
    </source>
</evidence>
<dbReference type="InterPro" id="IPR002740">
    <property type="entry name" value="EVE_domain"/>
</dbReference>
<keyword evidence="4" id="KW-1185">Reference proteome</keyword>
<evidence type="ECO:0000259" key="2">
    <source>
        <dbReference type="SMART" id="SM00871"/>
    </source>
</evidence>
<dbReference type="RefSeq" id="WP_010653686.1">
    <property type="nucleotide sequence ID" value="NZ_JAPHOO010000001.1"/>
</dbReference>
<organism evidence="3 4">
    <name type="scientific">Fluoribacter dumoffii</name>
    <dbReference type="NCBI Taxonomy" id="463"/>
    <lineage>
        <taxon>Bacteria</taxon>
        <taxon>Pseudomonadati</taxon>
        <taxon>Pseudomonadota</taxon>
        <taxon>Gammaproteobacteria</taxon>
        <taxon>Legionellales</taxon>
        <taxon>Legionellaceae</taxon>
        <taxon>Fluoribacter</taxon>
    </lineage>
</organism>
<dbReference type="Gene3D" id="3.20.80.10">
    <property type="entry name" value="Regulatory factor, effector binding domain"/>
    <property type="match status" value="1"/>
</dbReference>
<dbReference type="OrthoDB" id="3173400at2"/>
<protein>
    <recommendedName>
        <fullName evidence="1">UPF0310 protein NCTC11370_01477</fullName>
    </recommendedName>
</protein>
<dbReference type="SMART" id="SM00871">
    <property type="entry name" value="AraC_E_bind"/>
    <property type="match status" value="1"/>
</dbReference>
<dbReference type="Pfam" id="PF01878">
    <property type="entry name" value="EVE"/>
    <property type="match status" value="1"/>
</dbReference>
<dbReference type="PANTHER" id="PTHR36444:SF2">
    <property type="entry name" value="TRANSCRIPTIONAL REGULATOR PROTEIN YOBU-RELATED"/>
    <property type="match status" value="1"/>
</dbReference>
<sequence length="301" mass="34344">MSKNWLAVASAEHVRLSKKMGIMQVCNGKLAPLKRITPNDFIIYYSPTDTFKGKDKLQSFTAIGIVKPDEPYQVVMDNFFRPFRRNVQWARAREIPIAPLCDELELTWNKKGWGYQLRYGLISLSDHDKSIIATAMRAQWLKPEGEIMIHITPQLIKVNAFTVMGYSERTKNSVEFDPQTAKLAQLWKKFYSAQIPGHKPDSPVYGVYSGYESDHNGFYTVIAGVEISLGGELVGFETVGVKEGDYLVFKNSGSMPQAIIETWQAIWHYFDNKSDFSRTYETDFEMYIGQGQCAVYIGVKR</sequence>
<dbReference type="PANTHER" id="PTHR36444">
    <property type="entry name" value="TRANSCRIPTIONAL REGULATOR PROTEIN YOBU-RELATED"/>
    <property type="match status" value="1"/>
</dbReference>
<dbReference type="GeneID" id="93291952"/>
<comment type="similarity">
    <text evidence="1">Belongs to the UPF0310 family.</text>
</comment>
<dbReference type="EMBL" id="UGGT01000001">
    <property type="protein sequence ID" value="STO21410.1"/>
    <property type="molecule type" value="Genomic_DNA"/>
</dbReference>
<reference evidence="3 4" key="1">
    <citation type="submission" date="2018-06" db="EMBL/GenBank/DDBJ databases">
        <authorList>
            <consortium name="Pathogen Informatics"/>
            <person name="Doyle S."/>
        </authorList>
    </citation>
    <scope>NUCLEOTIDE SEQUENCE [LARGE SCALE GENOMIC DNA]</scope>
    <source>
        <strain evidence="3 4">NCTC11370</strain>
    </source>
</reference>
<accession>A0A377GAB0</accession>
<dbReference type="STRING" id="1094715.GCA_000236165_00946"/>
<evidence type="ECO:0000256" key="1">
    <source>
        <dbReference type="HAMAP-Rule" id="MF_00771"/>
    </source>
</evidence>
<dbReference type="HAMAP" id="MF_00771">
    <property type="entry name" value="UPF0310"/>
    <property type="match status" value="1"/>
</dbReference>
<name>A0A377GAB0_9GAMM</name>
<dbReference type="Pfam" id="PF14526">
    <property type="entry name" value="Cass2"/>
    <property type="match status" value="1"/>
</dbReference>